<name>A0A4S4LIM1_9AGAM</name>
<comment type="caution">
    <text evidence="2">The sequence shown here is derived from an EMBL/GenBank/DDBJ whole genome shotgun (WGS) entry which is preliminary data.</text>
</comment>
<accession>A0A4S4LIM1</accession>
<proteinExistence type="predicted"/>
<protein>
    <submittedName>
        <fullName evidence="2">Uncharacterized protein</fullName>
    </submittedName>
</protein>
<sequence length="200" mass="21596">MVVNLSLPPLPTSLSATSLEPRETSRVSDPPKPHSFLFPDPDNVFEMGINVLDDAYFEGLATPSTLSGDGSPTMDDMLKVLTKETVFEDEGAASISIIIIDDLSADSRLEIGPCPSSSGAKELAVTSPFELLRSRVGKWKGKGKARSPPRPKMQEKEINLGDVWNDLDLGIAEVKAMGLSSTGFIKAKKPIPMTKRPIPF</sequence>
<keyword evidence="3" id="KW-1185">Reference proteome</keyword>
<feature type="region of interest" description="Disordered" evidence="1">
    <location>
        <begin position="13"/>
        <end position="34"/>
    </location>
</feature>
<organism evidence="2 3">
    <name type="scientific">Bondarzewia mesenterica</name>
    <dbReference type="NCBI Taxonomy" id="1095465"/>
    <lineage>
        <taxon>Eukaryota</taxon>
        <taxon>Fungi</taxon>
        <taxon>Dikarya</taxon>
        <taxon>Basidiomycota</taxon>
        <taxon>Agaricomycotina</taxon>
        <taxon>Agaricomycetes</taxon>
        <taxon>Russulales</taxon>
        <taxon>Bondarzewiaceae</taxon>
        <taxon>Bondarzewia</taxon>
    </lineage>
</organism>
<evidence type="ECO:0000256" key="1">
    <source>
        <dbReference type="SAM" id="MobiDB-lite"/>
    </source>
</evidence>
<reference evidence="2 3" key="1">
    <citation type="submission" date="2019-02" db="EMBL/GenBank/DDBJ databases">
        <title>Genome sequencing of the rare red list fungi Bondarzewia mesenterica.</title>
        <authorList>
            <person name="Buettner E."/>
            <person name="Kellner H."/>
        </authorList>
    </citation>
    <scope>NUCLEOTIDE SEQUENCE [LARGE SCALE GENOMIC DNA]</scope>
    <source>
        <strain evidence="2 3">DSM 108281</strain>
    </source>
</reference>
<evidence type="ECO:0000313" key="3">
    <source>
        <dbReference type="Proteomes" id="UP000310158"/>
    </source>
</evidence>
<evidence type="ECO:0000313" key="2">
    <source>
        <dbReference type="EMBL" id="THH11886.1"/>
    </source>
</evidence>
<dbReference type="Proteomes" id="UP000310158">
    <property type="component" value="Unassembled WGS sequence"/>
</dbReference>
<gene>
    <name evidence="2" type="ORF">EW146_g7887</name>
</gene>
<dbReference type="AlphaFoldDB" id="A0A4S4LIM1"/>
<dbReference type="EMBL" id="SGPL01000492">
    <property type="protein sequence ID" value="THH11886.1"/>
    <property type="molecule type" value="Genomic_DNA"/>
</dbReference>
<feature type="compositionally biased region" description="Basic and acidic residues" evidence="1">
    <location>
        <begin position="20"/>
        <end position="32"/>
    </location>
</feature>